<feature type="transmembrane region" description="Helical" evidence="1">
    <location>
        <begin position="12"/>
        <end position="35"/>
    </location>
</feature>
<accession>E8LJD3</accession>
<evidence type="ECO:0000256" key="1">
    <source>
        <dbReference type="SAM" id="Phobius"/>
    </source>
</evidence>
<keyword evidence="1" id="KW-1133">Transmembrane helix</keyword>
<keyword evidence="1" id="KW-0472">Membrane</keyword>
<gene>
    <name evidence="2" type="ORF">HMPREF9444_00810</name>
</gene>
<dbReference type="Pfam" id="PF05437">
    <property type="entry name" value="AzlD"/>
    <property type="match status" value="1"/>
</dbReference>
<evidence type="ECO:0000313" key="2">
    <source>
        <dbReference type="EMBL" id="EFY07356.1"/>
    </source>
</evidence>
<dbReference type="Proteomes" id="UP000018458">
    <property type="component" value="Unassembled WGS sequence"/>
</dbReference>
<evidence type="ECO:0000313" key="3">
    <source>
        <dbReference type="Proteomes" id="UP000018458"/>
    </source>
</evidence>
<dbReference type="OrthoDB" id="3078300at2"/>
<dbReference type="AlphaFoldDB" id="E8LJD3"/>
<dbReference type="InterPro" id="IPR008407">
    <property type="entry name" value="Brnchd-chn_aa_trnsp_AzlD"/>
</dbReference>
<keyword evidence="3" id="KW-1185">Reference proteome</keyword>
<keyword evidence="1" id="KW-0812">Transmembrane</keyword>
<dbReference type="eggNOG" id="COG4541">
    <property type="taxonomic scope" value="Bacteria"/>
</dbReference>
<feature type="transmembrane region" description="Helical" evidence="1">
    <location>
        <begin position="47"/>
        <end position="65"/>
    </location>
</feature>
<protein>
    <submittedName>
        <fullName evidence="2">Branched-chain amino acid transport protein (AzlD)</fullName>
    </submittedName>
</protein>
<dbReference type="STRING" id="762983.HMPREF9444_00810"/>
<reference evidence="2 3" key="1">
    <citation type="submission" date="2011-01" db="EMBL/GenBank/DDBJ databases">
        <authorList>
            <person name="Weinstock G."/>
            <person name="Sodergren E."/>
            <person name="Clifton S."/>
            <person name="Fulton L."/>
            <person name="Fulton B."/>
            <person name="Courtney L."/>
            <person name="Fronick C."/>
            <person name="Harrison M."/>
            <person name="Strong C."/>
            <person name="Farmer C."/>
            <person name="Delahaunty K."/>
            <person name="Markovic C."/>
            <person name="Hall O."/>
            <person name="Minx P."/>
            <person name="Tomlinson C."/>
            <person name="Mitreva M."/>
            <person name="Hou S."/>
            <person name="Chen J."/>
            <person name="Wollam A."/>
            <person name="Pepin K.H."/>
            <person name="Johnson M."/>
            <person name="Bhonagiri V."/>
            <person name="Zhang X."/>
            <person name="Suruliraj S."/>
            <person name="Warren W."/>
            <person name="Chinwalla A."/>
            <person name="Mardis E.R."/>
            <person name="Wilson R.K."/>
        </authorList>
    </citation>
    <scope>NUCLEOTIDE SEQUENCE [LARGE SCALE GENOMIC DNA]</scope>
    <source>
        <strain evidence="3">DSM 22608 / JCM 16073 / KCTC 15190 / YIT 12066</strain>
    </source>
</reference>
<dbReference type="EMBL" id="AEVO01000039">
    <property type="protein sequence ID" value="EFY07356.1"/>
    <property type="molecule type" value="Genomic_DNA"/>
</dbReference>
<organism evidence="2 3">
    <name type="scientific">Succinatimonas hippei (strain DSM 22608 / JCM 16073 / KCTC 15190 / YIT 12066)</name>
    <dbReference type="NCBI Taxonomy" id="762983"/>
    <lineage>
        <taxon>Bacteria</taxon>
        <taxon>Pseudomonadati</taxon>
        <taxon>Pseudomonadota</taxon>
        <taxon>Gammaproteobacteria</taxon>
        <taxon>Aeromonadales</taxon>
        <taxon>Succinivibrionaceae</taxon>
        <taxon>Succinatimonas</taxon>
    </lineage>
</organism>
<sequence length="105" mass="11694">MNDLQALFPNGFQLLAILLMAGTTYFTRIAGYLILRKGKISARINAVLEAAPCCVMISIVAPFFMTDDPITLISLLLTVVYSIRFNFALTVIFSVLTQCLLLHFF</sequence>
<proteinExistence type="predicted"/>
<dbReference type="HOGENOM" id="CLU_152361_0_0_6"/>
<dbReference type="RefSeq" id="WP_009143021.1">
    <property type="nucleotide sequence ID" value="NZ_GL830976.1"/>
</dbReference>
<comment type="caution">
    <text evidence="2">The sequence shown here is derived from an EMBL/GenBank/DDBJ whole genome shotgun (WGS) entry which is preliminary data.</text>
</comment>
<name>E8LJD3_SUCHY</name>
<feature type="transmembrane region" description="Helical" evidence="1">
    <location>
        <begin position="85"/>
        <end position="104"/>
    </location>
</feature>